<dbReference type="Proteomes" id="UP001590951">
    <property type="component" value="Unassembled WGS sequence"/>
</dbReference>
<feature type="compositionally biased region" description="Low complexity" evidence="1">
    <location>
        <begin position="461"/>
        <end position="480"/>
    </location>
</feature>
<dbReference type="Pfam" id="PF24476">
    <property type="entry name" value="DUF7580"/>
    <property type="match status" value="1"/>
</dbReference>
<keyword evidence="4" id="KW-1185">Reference proteome</keyword>
<feature type="compositionally biased region" description="Polar residues" evidence="1">
    <location>
        <begin position="277"/>
        <end position="303"/>
    </location>
</feature>
<gene>
    <name evidence="3" type="ORF">ABVK25_001373</name>
</gene>
<proteinExistence type="predicted"/>
<feature type="region of interest" description="Disordered" evidence="1">
    <location>
        <begin position="384"/>
        <end position="405"/>
    </location>
</feature>
<accession>A0ABR4BLN4</accession>
<evidence type="ECO:0000313" key="3">
    <source>
        <dbReference type="EMBL" id="KAL2058645.1"/>
    </source>
</evidence>
<feature type="compositionally biased region" description="Basic residues" evidence="1">
    <location>
        <begin position="390"/>
        <end position="401"/>
    </location>
</feature>
<dbReference type="PANTHER" id="PTHR35186:SF4">
    <property type="entry name" value="PRION-INHIBITION AND PROPAGATION HELO DOMAIN-CONTAINING PROTEIN"/>
    <property type="match status" value="1"/>
</dbReference>
<evidence type="ECO:0000259" key="2">
    <source>
        <dbReference type="Pfam" id="PF24476"/>
    </source>
</evidence>
<dbReference type="PANTHER" id="PTHR35186">
    <property type="entry name" value="ANK_REP_REGION DOMAIN-CONTAINING PROTEIN"/>
    <property type="match status" value="1"/>
</dbReference>
<feature type="compositionally biased region" description="Low complexity" evidence="1">
    <location>
        <begin position="304"/>
        <end position="314"/>
    </location>
</feature>
<feature type="region of interest" description="Disordered" evidence="1">
    <location>
        <begin position="444"/>
        <end position="480"/>
    </location>
</feature>
<name>A0ABR4BLN4_9LECA</name>
<sequence>MSGLEILGVIHGFVPIVTASIEQYKTSLAMREVRQLERSFKTQRNIFLNTIEELLSSLVSDAQLKKLLDHPDGEAWKDAHVATKLEEHLGDSYQSFVEILEDVQGMMLELEKILNSDDLKRRHLFKRIKQYLSRARGESGLNRLSARIAELETLQAQSLRLAPTRQFKGGMEAYGKVRECALNLHEALSRGWHCDCKTPHLANLRLEARRSPQAKSGRASDDEFRFKFLFSFAADENKGGQPLDWREAELAPLKGENQTVLEAPRGLGGSAGPTLPPLQQSKASTTRAPENKNVSFELSNSQTPSSSSSPSSSSHKQGKRRETVGNHITEIKDLCRWIKNIQTTRPDDGKCLGYLSDAKETRYGLFSVNPRSYVEPPMASIHVGEPLSPSRRRSRTGRTWKRQSFSQGVKHQLASTLGSTVLQLHSTPWLEGWDKQDIQYLPEAEGDTARSPTSPVQPYISRRFSSSKSRTSSVSSSKTATQVQSFARNETLFTLGVVLIEIAYNKPIEDLVEPGDLARTAAMTRHFTALRLHKQIQLEMGKQYQRAVAGCLFCDFGAEFSDADLKVPQFQRKVLEHVVLPLEEAMKPFSTVSTAG</sequence>
<protein>
    <recommendedName>
        <fullName evidence="2">DUF7580 domain-containing protein</fullName>
    </recommendedName>
</protein>
<evidence type="ECO:0000256" key="1">
    <source>
        <dbReference type="SAM" id="MobiDB-lite"/>
    </source>
</evidence>
<feature type="domain" description="DUF7580" evidence="2">
    <location>
        <begin position="174"/>
        <end position="588"/>
    </location>
</feature>
<evidence type="ECO:0000313" key="4">
    <source>
        <dbReference type="Proteomes" id="UP001590951"/>
    </source>
</evidence>
<reference evidence="3 4" key="1">
    <citation type="submission" date="2024-09" db="EMBL/GenBank/DDBJ databases">
        <title>Rethinking Asexuality: The Enigmatic Case of Functional Sexual Genes in Lepraria (Stereocaulaceae).</title>
        <authorList>
            <person name="Doellman M."/>
            <person name="Sun Y."/>
            <person name="Barcenas-Pena A."/>
            <person name="Lumbsch H.T."/>
            <person name="Grewe F."/>
        </authorList>
    </citation>
    <scope>NUCLEOTIDE SEQUENCE [LARGE SCALE GENOMIC DNA]</scope>
    <source>
        <strain evidence="3 4">Grewe 0041</strain>
    </source>
</reference>
<dbReference type="InterPro" id="IPR056002">
    <property type="entry name" value="DUF7580"/>
</dbReference>
<dbReference type="EMBL" id="JBHFEH010000002">
    <property type="protein sequence ID" value="KAL2058645.1"/>
    <property type="molecule type" value="Genomic_DNA"/>
</dbReference>
<organism evidence="3 4">
    <name type="scientific">Lepraria finkii</name>
    <dbReference type="NCBI Taxonomy" id="1340010"/>
    <lineage>
        <taxon>Eukaryota</taxon>
        <taxon>Fungi</taxon>
        <taxon>Dikarya</taxon>
        <taxon>Ascomycota</taxon>
        <taxon>Pezizomycotina</taxon>
        <taxon>Lecanoromycetes</taxon>
        <taxon>OSLEUM clade</taxon>
        <taxon>Lecanoromycetidae</taxon>
        <taxon>Lecanorales</taxon>
        <taxon>Lecanorineae</taxon>
        <taxon>Stereocaulaceae</taxon>
        <taxon>Lepraria</taxon>
    </lineage>
</organism>
<comment type="caution">
    <text evidence="3">The sequence shown here is derived from an EMBL/GenBank/DDBJ whole genome shotgun (WGS) entry which is preliminary data.</text>
</comment>
<feature type="region of interest" description="Disordered" evidence="1">
    <location>
        <begin position="263"/>
        <end position="325"/>
    </location>
</feature>